<dbReference type="GO" id="GO:0005666">
    <property type="term" value="C:RNA polymerase III complex"/>
    <property type="evidence" value="ECO:0007669"/>
    <property type="project" value="TreeGrafter"/>
</dbReference>
<keyword evidence="3" id="KW-0240">DNA-directed RNA polymerase</keyword>
<evidence type="ECO:0000313" key="9">
    <source>
        <dbReference type="Proteomes" id="UP000492821"/>
    </source>
</evidence>
<dbReference type="SUPFAM" id="SSF56553">
    <property type="entry name" value="Insert subdomain of RNA polymerase alpha subunit"/>
    <property type="match status" value="1"/>
</dbReference>
<dbReference type="SMART" id="SM00662">
    <property type="entry name" value="RPOLD"/>
    <property type="match status" value="1"/>
</dbReference>
<name>A0A7E4VG70_PANRE</name>
<proteinExistence type="inferred from homology"/>
<dbReference type="InterPro" id="IPR011262">
    <property type="entry name" value="DNA-dir_RNA_pol_insert"/>
</dbReference>
<feature type="domain" description="DNA-directed RNA polymerase RpoA/D/Rpb3-type" evidence="8">
    <location>
        <begin position="92"/>
        <end position="376"/>
    </location>
</feature>
<evidence type="ECO:0000259" key="8">
    <source>
        <dbReference type="SMART" id="SM00662"/>
    </source>
</evidence>
<dbReference type="GO" id="GO:0003899">
    <property type="term" value="F:DNA-directed RNA polymerase activity"/>
    <property type="evidence" value="ECO:0007669"/>
    <property type="project" value="InterPro"/>
</dbReference>
<dbReference type="InterPro" id="IPR011263">
    <property type="entry name" value="DNA-dir_RNA_pol_RpoA/D/Rpb3"/>
</dbReference>
<evidence type="ECO:0000256" key="1">
    <source>
        <dbReference type="ARBA" id="ARBA00004123"/>
    </source>
</evidence>
<keyword evidence="9" id="KW-1185">Reference proteome</keyword>
<feature type="region of interest" description="Disordered" evidence="7">
    <location>
        <begin position="1"/>
        <end position="49"/>
    </location>
</feature>
<evidence type="ECO:0000256" key="3">
    <source>
        <dbReference type="ARBA" id="ARBA00022478"/>
    </source>
</evidence>
<dbReference type="NCBIfam" id="NF001988">
    <property type="entry name" value="PRK00783.1"/>
    <property type="match status" value="1"/>
</dbReference>
<comment type="subcellular location">
    <subcellularLocation>
        <location evidence="1">Nucleus</location>
    </subcellularLocation>
</comment>
<evidence type="ECO:0000256" key="2">
    <source>
        <dbReference type="ARBA" id="ARBA00022083"/>
    </source>
</evidence>
<dbReference type="Gene3D" id="3.30.1360.10">
    <property type="entry name" value="RNA polymerase, RBP11-like subunit"/>
    <property type="match status" value="1"/>
</dbReference>
<dbReference type="AlphaFoldDB" id="A0A7E4VG70"/>
<dbReference type="InterPro" id="IPR036643">
    <property type="entry name" value="RNApol_insert_sf"/>
</dbReference>
<dbReference type="PANTHER" id="PTHR11800">
    <property type="entry name" value="DNA-DIRECTED RNA POLYMERASE"/>
    <property type="match status" value="1"/>
</dbReference>
<reference evidence="10" key="2">
    <citation type="submission" date="2020-10" db="UniProtKB">
        <authorList>
            <consortium name="WormBaseParasite"/>
        </authorList>
    </citation>
    <scope>IDENTIFICATION</scope>
</reference>
<protein>
    <recommendedName>
        <fullName evidence="2">DNA-directed RNA polymerases I and III subunit RPAC1</fullName>
    </recommendedName>
</protein>
<dbReference type="WBParaSite" id="Pan_g20129.t1">
    <property type="protein sequence ID" value="Pan_g20129.t1"/>
    <property type="gene ID" value="Pan_g20129"/>
</dbReference>
<dbReference type="CDD" id="cd07032">
    <property type="entry name" value="RNAP_I_II_AC40"/>
    <property type="match status" value="1"/>
</dbReference>
<dbReference type="InterPro" id="IPR033901">
    <property type="entry name" value="RNAPI/III_AC40"/>
</dbReference>
<dbReference type="SUPFAM" id="SSF55257">
    <property type="entry name" value="RBP11-like subunits of RNA polymerase"/>
    <property type="match status" value="1"/>
</dbReference>
<dbReference type="InterPro" id="IPR036603">
    <property type="entry name" value="RBP11-like"/>
</dbReference>
<feature type="compositionally biased region" description="Basic residues" evidence="7">
    <location>
        <begin position="27"/>
        <end position="36"/>
    </location>
</feature>
<dbReference type="Pfam" id="PF01193">
    <property type="entry name" value="RNA_pol_L"/>
    <property type="match status" value="1"/>
</dbReference>
<dbReference type="GO" id="GO:0046983">
    <property type="term" value="F:protein dimerization activity"/>
    <property type="evidence" value="ECO:0007669"/>
    <property type="project" value="InterPro"/>
</dbReference>
<sequence length="383" mass="43536">MSAPRRSTRISLRSEPSDVEMAEASPKRRTSSPKKKPPTDQRPPHIESAKHEIVGEDFIQNTYDGYLNRRDYQKYLDRIEIKIVNDDTENATIEFDLLNVEAPIANTIRRIMIAEVPTMAIDKVCLYQNDTVFQDEVLCHRLGLIPIRADARNFNFRTKLAVEPDEYTEPETKETENLVFDINVKCKKKKVVPADAKDKNDHFENSIVRSGDFVWEPIGDQATTFKKNPPSMVHDDIVILKMRHGQEIEAKCICYKGIGRDHAKFSPVGTASYRLLPEIVLNRPIHGEPAERLQKAFSKGVIEIDSDGFANVVDSRADTLSRNVFRYDDLKDAVEIRRKKNHFIFSVESVGQYEPGDIVTEACGVMVAKVSGFREALKKLIAS</sequence>
<dbReference type="InterPro" id="IPR050518">
    <property type="entry name" value="Rpo3/RPB3_RNA_Pol_subunit"/>
</dbReference>
<accession>A0A7E4VG70</accession>
<evidence type="ECO:0000256" key="6">
    <source>
        <dbReference type="ARBA" id="ARBA00025804"/>
    </source>
</evidence>
<dbReference type="FunFam" id="2.170.120.12:FF:000003">
    <property type="entry name" value="Dna-directed rna polymerases i and iii subunit"/>
    <property type="match status" value="1"/>
</dbReference>
<dbReference type="GO" id="GO:0006351">
    <property type="term" value="P:DNA-templated transcription"/>
    <property type="evidence" value="ECO:0007669"/>
    <property type="project" value="InterPro"/>
</dbReference>
<dbReference type="Pfam" id="PF01000">
    <property type="entry name" value="RNA_pol_A_bac"/>
    <property type="match status" value="1"/>
</dbReference>
<keyword evidence="4" id="KW-0804">Transcription</keyword>
<comment type="similarity">
    <text evidence="6">Belongs to the archaeal Rpo3/eukaryotic RPB3 RNA polymerase subunit family.</text>
</comment>
<dbReference type="HAMAP" id="MF_00320">
    <property type="entry name" value="RNApol_arch_Rpo3"/>
    <property type="match status" value="1"/>
</dbReference>
<evidence type="ECO:0000256" key="5">
    <source>
        <dbReference type="ARBA" id="ARBA00023242"/>
    </source>
</evidence>
<keyword evidence="5" id="KW-0539">Nucleus</keyword>
<organism evidence="9 10">
    <name type="scientific">Panagrellus redivivus</name>
    <name type="common">Microworm</name>
    <dbReference type="NCBI Taxonomy" id="6233"/>
    <lineage>
        <taxon>Eukaryota</taxon>
        <taxon>Metazoa</taxon>
        <taxon>Ecdysozoa</taxon>
        <taxon>Nematoda</taxon>
        <taxon>Chromadorea</taxon>
        <taxon>Rhabditida</taxon>
        <taxon>Tylenchina</taxon>
        <taxon>Panagrolaimomorpha</taxon>
        <taxon>Panagrolaimoidea</taxon>
        <taxon>Panagrolaimidae</taxon>
        <taxon>Panagrellus</taxon>
    </lineage>
</organism>
<evidence type="ECO:0000313" key="10">
    <source>
        <dbReference type="WBParaSite" id="Pan_g20129.t1"/>
    </source>
</evidence>
<dbReference type="InterPro" id="IPR022842">
    <property type="entry name" value="RNAP_Rpo3/Rpb3/RPAC1"/>
</dbReference>
<dbReference type="GO" id="GO:0005736">
    <property type="term" value="C:RNA polymerase I complex"/>
    <property type="evidence" value="ECO:0007669"/>
    <property type="project" value="TreeGrafter"/>
</dbReference>
<reference evidence="9" key="1">
    <citation type="journal article" date="2013" name="Genetics">
        <title>The draft genome and transcriptome of Panagrellus redivivus are shaped by the harsh demands of a free-living lifestyle.</title>
        <authorList>
            <person name="Srinivasan J."/>
            <person name="Dillman A.R."/>
            <person name="Macchietto M.G."/>
            <person name="Heikkinen L."/>
            <person name="Lakso M."/>
            <person name="Fracchia K.M."/>
            <person name="Antoshechkin I."/>
            <person name="Mortazavi A."/>
            <person name="Wong G."/>
            <person name="Sternberg P.W."/>
        </authorList>
    </citation>
    <scope>NUCLEOTIDE SEQUENCE [LARGE SCALE GENOMIC DNA]</scope>
    <source>
        <strain evidence="9">MT8872</strain>
    </source>
</reference>
<evidence type="ECO:0000256" key="4">
    <source>
        <dbReference type="ARBA" id="ARBA00023163"/>
    </source>
</evidence>
<dbReference type="PANTHER" id="PTHR11800:SF13">
    <property type="entry name" value="DNA-DIRECTED RNA POLYMERASES I AND III SUBUNIT RPAC1"/>
    <property type="match status" value="1"/>
</dbReference>
<feature type="compositionally biased region" description="Basic and acidic residues" evidence="7">
    <location>
        <begin position="37"/>
        <end position="49"/>
    </location>
</feature>
<dbReference type="Proteomes" id="UP000492821">
    <property type="component" value="Unassembled WGS sequence"/>
</dbReference>
<dbReference type="Gene3D" id="2.170.120.12">
    <property type="entry name" value="DNA-directed RNA polymerase, insert domain"/>
    <property type="match status" value="1"/>
</dbReference>
<evidence type="ECO:0000256" key="7">
    <source>
        <dbReference type="SAM" id="MobiDB-lite"/>
    </source>
</evidence>